<organism evidence="6 7">
    <name type="scientific">Latimeria chalumnae</name>
    <name type="common">Coelacanth</name>
    <dbReference type="NCBI Taxonomy" id="7897"/>
    <lineage>
        <taxon>Eukaryota</taxon>
        <taxon>Metazoa</taxon>
        <taxon>Chordata</taxon>
        <taxon>Craniata</taxon>
        <taxon>Vertebrata</taxon>
        <taxon>Euteleostomi</taxon>
        <taxon>Coelacanthiformes</taxon>
        <taxon>Coelacanthidae</taxon>
        <taxon>Latimeria</taxon>
    </lineage>
</organism>
<dbReference type="HOGENOM" id="CLU_077975_5_0_1"/>
<feature type="signal peptide" evidence="4">
    <location>
        <begin position="1"/>
        <end position="19"/>
    </location>
</feature>
<evidence type="ECO:0000256" key="2">
    <source>
        <dbReference type="ARBA" id="ARBA00023130"/>
    </source>
</evidence>
<keyword evidence="2" id="KW-1064">Adaptive immunity</keyword>
<keyword evidence="7" id="KW-1185">Reference proteome</keyword>
<dbReference type="InterPro" id="IPR050199">
    <property type="entry name" value="IgHV"/>
</dbReference>
<dbReference type="Ensembl" id="ENSLACT00000008397.1">
    <property type="protein sequence ID" value="ENSLACP00000008331.1"/>
    <property type="gene ID" value="ENSLACG00000007374.1"/>
</dbReference>
<evidence type="ECO:0000256" key="3">
    <source>
        <dbReference type="ARBA" id="ARBA00043265"/>
    </source>
</evidence>
<dbReference type="AlphaFoldDB" id="H3AFB0"/>
<feature type="domain" description="Ig-like" evidence="5">
    <location>
        <begin position="19"/>
        <end position="125"/>
    </location>
</feature>
<dbReference type="GO" id="GO:0019814">
    <property type="term" value="C:immunoglobulin complex"/>
    <property type="evidence" value="ECO:0007669"/>
    <property type="project" value="UniProtKB-KW"/>
</dbReference>
<dbReference type="GO" id="GO:0005576">
    <property type="term" value="C:extracellular region"/>
    <property type="evidence" value="ECO:0007669"/>
    <property type="project" value="UniProtKB-ARBA"/>
</dbReference>
<reference evidence="6" key="2">
    <citation type="submission" date="2025-08" db="UniProtKB">
        <authorList>
            <consortium name="Ensembl"/>
        </authorList>
    </citation>
    <scope>IDENTIFICATION</scope>
</reference>
<dbReference type="InterPro" id="IPR013783">
    <property type="entry name" value="Ig-like_fold"/>
</dbReference>
<dbReference type="Proteomes" id="UP000008672">
    <property type="component" value="Unassembled WGS sequence"/>
</dbReference>
<keyword evidence="3" id="KW-1280">Immunoglobulin</keyword>
<protein>
    <recommendedName>
        <fullName evidence="5">Ig-like domain-containing protein</fullName>
    </recommendedName>
</protein>
<dbReference type="GeneTree" id="ENSGT01150000286938"/>
<proteinExistence type="predicted"/>
<dbReference type="Gene3D" id="2.60.40.10">
    <property type="entry name" value="Immunoglobulins"/>
    <property type="match status" value="1"/>
</dbReference>
<sequence length="125" mass="13924">ITIIAIITAIVSFIQGVQSEVVLTQSGEEVRKAEESLTVSCKGSGFTFTDYHIYWYRQPPGQELNWLGVLWASGSINYNQAMKGRFTVSRENSNSMAYLQMNSLQLQDTAVYYCAAVPTVRGTIN</sequence>
<evidence type="ECO:0000256" key="1">
    <source>
        <dbReference type="ARBA" id="ARBA00022859"/>
    </source>
</evidence>
<dbReference type="Pfam" id="PF07686">
    <property type="entry name" value="V-set"/>
    <property type="match status" value="1"/>
</dbReference>
<accession>H3AFB0</accession>
<keyword evidence="4" id="KW-0732">Signal</keyword>
<feature type="chain" id="PRO_5003580267" description="Ig-like domain-containing protein" evidence="4">
    <location>
        <begin position="20"/>
        <end position="125"/>
    </location>
</feature>
<evidence type="ECO:0000313" key="7">
    <source>
        <dbReference type="Proteomes" id="UP000008672"/>
    </source>
</evidence>
<dbReference type="SMART" id="SM00406">
    <property type="entry name" value="IGv"/>
    <property type="match status" value="1"/>
</dbReference>
<dbReference type="InterPro" id="IPR013106">
    <property type="entry name" value="Ig_V-set"/>
</dbReference>
<dbReference type="InParanoid" id="H3AFB0"/>
<dbReference type="InterPro" id="IPR003599">
    <property type="entry name" value="Ig_sub"/>
</dbReference>
<keyword evidence="1" id="KW-0391">Immunity</keyword>
<dbReference type="SUPFAM" id="SSF48726">
    <property type="entry name" value="Immunoglobulin"/>
    <property type="match status" value="1"/>
</dbReference>
<evidence type="ECO:0000259" key="5">
    <source>
        <dbReference type="PROSITE" id="PS50835"/>
    </source>
</evidence>
<dbReference type="GO" id="GO:0002250">
    <property type="term" value="P:adaptive immune response"/>
    <property type="evidence" value="ECO:0007669"/>
    <property type="project" value="UniProtKB-KW"/>
</dbReference>
<reference evidence="7" key="1">
    <citation type="submission" date="2011-08" db="EMBL/GenBank/DDBJ databases">
        <title>The draft genome of Latimeria chalumnae.</title>
        <authorList>
            <person name="Di Palma F."/>
            <person name="Alfoldi J."/>
            <person name="Johnson J."/>
            <person name="Berlin A."/>
            <person name="Gnerre S."/>
            <person name="Jaffe D."/>
            <person name="MacCallum I."/>
            <person name="Young S."/>
            <person name="Walker B.J."/>
            <person name="Lander E."/>
            <person name="Lindblad-Toh K."/>
        </authorList>
    </citation>
    <scope>NUCLEOTIDE SEQUENCE [LARGE SCALE GENOMIC DNA]</scope>
    <source>
        <strain evidence="7">Wild caught</strain>
    </source>
</reference>
<dbReference type="OMA" id="STYAISW"/>
<evidence type="ECO:0000313" key="6">
    <source>
        <dbReference type="Ensembl" id="ENSLACP00000008331.1"/>
    </source>
</evidence>
<dbReference type="InterPro" id="IPR036179">
    <property type="entry name" value="Ig-like_dom_sf"/>
</dbReference>
<dbReference type="SMART" id="SM00409">
    <property type="entry name" value="IG"/>
    <property type="match status" value="1"/>
</dbReference>
<name>H3AFB0_LATCH</name>
<dbReference type="PANTHER" id="PTHR23266">
    <property type="entry name" value="IMMUNOGLOBULIN HEAVY CHAIN"/>
    <property type="match status" value="1"/>
</dbReference>
<evidence type="ECO:0000256" key="4">
    <source>
        <dbReference type="SAM" id="SignalP"/>
    </source>
</evidence>
<dbReference type="InterPro" id="IPR007110">
    <property type="entry name" value="Ig-like_dom"/>
</dbReference>
<dbReference type="EMBL" id="AFYH01118924">
    <property type="status" value="NOT_ANNOTATED_CDS"/>
    <property type="molecule type" value="Genomic_DNA"/>
</dbReference>
<dbReference type="PROSITE" id="PS50835">
    <property type="entry name" value="IG_LIKE"/>
    <property type="match status" value="1"/>
</dbReference>
<reference evidence="6" key="3">
    <citation type="submission" date="2025-09" db="UniProtKB">
        <authorList>
            <consortium name="Ensembl"/>
        </authorList>
    </citation>
    <scope>IDENTIFICATION</scope>
</reference>